<dbReference type="HOGENOM" id="CLU_032076_1_0_1"/>
<gene>
    <name evidence="3" type="ORF">CAEBREN_12850</name>
</gene>
<dbReference type="PROSITE" id="PS50041">
    <property type="entry name" value="C_TYPE_LECTIN_2"/>
    <property type="match status" value="1"/>
</dbReference>
<dbReference type="InterPro" id="IPR001304">
    <property type="entry name" value="C-type_lectin-like"/>
</dbReference>
<feature type="signal peptide" evidence="1">
    <location>
        <begin position="1"/>
        <end position="18"/>
    </location>
</feature>
<dbReference type="Gene3D" id="3.10.100.10">
    <property type="entry name" value="Mannose-Binding Protein A, subunit A"/>
    <property type="match status" value="1"/>
</dbReference>
<proteinExistence type="predicted"/>
<dbReference type="AlphaFoldDB" id="G0MJF3"/>
<dbReference type="STRING" id="135651.G0MJF3"/>
<keyword evidence="4" id="KW-1185">Reference proteome</keyword>
<reference evidence="4" key="1">
    <citation type="submission" date="2011-07" db="EMBL/GenBank/DDBJ databases">
        <authorList>
            <consortium name="Caenorhabditis brenneri Sequencing and Analysis Consortium"/>
            <person name="Wilson R.K."/>
        </authorList>
    </citation>
    <scope>NUCLEOTIDE SEQUENCE [LARGE SCALE GENOMIC DNA]</scope>
    <source>
        <strain evidence="4">PB2801</strain>
    </source>
</reference>
<evidence type="ECO:0000313" key="4">
    <source>
        <dbReference type="Proteomes" id="UP000008068"/>
    </source>
</evidence>
<feature type="domain" description="C-type lectin" evidence="2">
    <location>
        <begin position="412"/>
        <end position="557"/>
    </location>
</feature>
<name>G0MJF3_CAEBE</name>
<dbReference type="OMA" id="NPSYWKG"/>
<evidence type="ECO:0000256" key="1">
    <source>
        <dbReference type="SAM" id="SignalP"/>
    </source>
</evidence>
<dbReference type="InParanoid" id="G0MJF3"/>
<dbReference type="SUPFAM" id="SSF56436">
    <property type="entry name" value="C-type lectin-like"/>
    <property type="match status" value="2"/>
</dbReference>
<dbReference type="OrthoDB" id="5775348at2759"/>
<dbReference type="PANTHER" id="PTHR47753:SF1">
    <property type="entry name" value="C-TYPE LECTIN DOMAIN-CONTAINING PROTEIN"/>
    <property type="match status" value="1"/>
</dbReference>
<feature type="chain" id="PRO_5003403169" description="C-type lectin domain-containing protein" evidence="1">
    <location>
        <begin position="19"/>
        <end position="571"/>
    </location>
</feature>
<dbReference type="EMBL" id="GL379797">
    <property type="protein sequence ID" value="EGT32419.1"/>
    <property type="molecule type" value="Genomic_DNA"/>
</dbReference>
<evidence type="ECO:0000313" key="3">
    <source>
        <dbReference type="EMBL" id="EGT32419.1"/>
    </source>
</evidence>
<protein>
    <recommendedName>
        <fullName evidence="2">C-type lectin domain-containing protein</fullName>
    </recommendedName>
</protein>
<dbReference type="FunCoup" id="G0MJF3">
    <property type="interactions" value="1957"/>
</dbReference>
<sequence>MRFCLLLLICTAVPITHQLLSYDWSLKKACEKMNGQFNQREKDTSTTGDTCSLKFKVATRDDDDSRAFCELYAPWRLLKVSRETVSGRHFTTCHVEATLTCEKGWWQMFGHCLMIPNKGMTYTRQEAEELCKITNPNAGIAFMHHKYIVGIWRRYFKGTGQIWVDATETWDQYIQKTKTVDGTALALAFTGKHYDFSVQSNSLIKIDPNVKLEVLCQYKPEMNPAEINYLGRRYSEIYYPTIPVNNGILVRTTSSYTRTSSNFEVCQKITKPFMFKPIAPFVPDENALEELGMHPKHLIYLTRSGAELPYEKAKMDETICDISKDPLTVKHPNASIGSFRIKNFKEKSQCQNMLSTAIVHGKSPAELRFMSDSRSLPIWCKLGYAQAFIKDNFTTVDGFESFARENGEVIAHKLFTTRMKYWDAKEACKKNGAMLSGINSKEEADKLGELVKKAGTNEDQFWLGGKRRPECQNIDGYDKDPKSICSRNKVIVWEDNVAQEFFDDWWKDGDYHTNPSYWKGEQDCLTYVYGTPGWASSKSEGFLDDVRCDINSMFFCAKKLKFDEKAPDGWV</sequence>
<dbReference type="Proteomes" id="UP000008068">
    <property type="component" value="Unassembled WGS sequence"/>
</dbReference>
<accession>G0MJF3</accession>
<dbReference type="SMART" id="SM00034">
    <property type="entry name" value="CLECT"/>
    <property type="match status" value="1"/>
</dbReference>
<dbReference type="eggNOG" id="KOG1664">
    <property type="taxonomic scope" value="Eukaryota"/>
</dbReference>
<dbReference type="PANTHER" id="PTHR47753">
    <property type="entry name" value="C-TYPE LECTIN-RELATED"/>
    <property type="match status" value="1"/>
</dbReference>
<dbReference type="CDD" id="cd00037">
    <property type="entry name" value="CLECT"/>
    <property type="match status" value="1"/>
</dbReference>
<dbReference type="InterPro" id="IPR016187">
    <property type="entry name" value="CTDL_fold"/>
</dbReference>
<dbReference type="InterPro" id="IPR016186">
    <property type="entry name" value="C-type_lectin-like/link_sf"/>
</dbReference>
<organism evidence="4">
    <name type="scientific">Caenorhabditis brenneri</name>
    <name type="common">Nematode worm</name>
    <dbReference type="NCBI Taxonomy" id="135651"/>
    <lineage>
        <taxon>Eukaryota</taxon>
        <taxon>Metazoa</taxon>
        <taxon>Ecdysozoa</taxon>
        <taxon>Nematoda</taxon>
        <taxon>Chromadorea</taxon>
        <taxon>Rhabditida</taxon>
        <taxon>Rhabditina</taxon>
        <taxon>Rhabditomorpha</taxon>
        <taxon>Rhabditoidea</taxon>
        <taxon>Rhabditidae</taxon>
        <taxon>Peloderinae</taxon>
        <taxon>Caenorhabditis</taxon>
    </lineage>
</organism>
<evidence type="ECO:0000259" key="2">
    <source>
        <dbReference type="PROSITE" id="PS50041"/>
    </source>
</evidence>
<dbReference type="Pfam" id="PF00059">
    <property type="entry name" value="Lectin_C"/>
    <property type="match status" value="1"/>
</dbReference>
<keyword evidence="1" id="KW-0732">Signal</keyword>